<dbReference type="OrthoDB" id="9802699at2"/>
<evidence type="ECO:0000313" key="3">
    <source>
        <dbReference type="EMBL" id="AMY68121.1"/>
    </source>
</evidence>
<dbReference type="Gene3D" id="3.20.20.120">
    <property type="entry name" value="Enolase-like C-terminal domain"/>
    <property type="match status" value="1"/>
</dbReference>
<dbReference type="AlphaFoldDB" id="A0A159YZX2"/>
<dbReference type="STRING" id="1335048.AKL17_0862"/>
<name>A0A159YZX2_9RHOB</name>
<reference evidence="3 4" key="1">
    <citation type="submission" date="2015-09" db="EMBL/GenBank/DDBJ databases">
        <title>Complete genome sequence of Defluviimonas alba cai42t isolated from an oilfield in Xinjiang.</title>
        <authorList>
            <person name="Geng S."/>
            <person name="Pan X."/>
            <person name="Wu X."/>
        </authorList>
    </citation>
    <scope>NUCLEOTIDE SEQUENCE [LARGE SCALE GENOMIC DNA]</scope>
    <source>
        <strain evidence="4">cai42</strain>
    </source>
</reference>
<dbReference type="SMART" id="SM00922">
    <property type="entry name" value="MR_MLE"/>
    <property type="match status" value="1"/>
</dbReference>
<dbReference type="RefSeq" id="WP_066810000.1">
    <property type="nucleotide sequence ID" value="NZ_CP012661.1"/>
</dbReference>
<dbReference type="CDD" id="cd03316">
    <property type="entry name" value="MR_like"/>
    <property type="match status" value="1"/>
</dbReference>
<dbReference type="InterPro" id="IPR034593">
    <property type="entry name" value="DgoD-like"/>
</dbReference>
<organism evidence="3 4">
    <name type="scientific">Frigidibacter mobilis</name>
    <dbReference type="NCBI Taxonomy" id="1335048"/>
    <lineage>
        <taxon>Bacteria</taxon>
        <taxon>Pseudomonadati</taxon>
        <taxon>Pseudomonadota</taxon>
        <taxon>Alphaproteobacteria</taxon>
        <taxon>Rhodobacterales</taxon>
        <taxon>Paracoccaceae</taxon>
        <taxon>Frigidibacter</taxon>
    </lineage>
</organism>
<dbReference type="PANTHER" id="PTHR48080">
    <property type="entry name" value="D-GALACTONATE DEHYDRATASE-RELATED"/>
    <property type="match status" value="1"/>
</dbReference>
<dbReference type="SUPFAM" id="SSF54826">
    <property type="entry name" value="Enolase N-terminal domain-like"/>
    <property type="match status" value="1"/>
</dbReference>
<evidence type="ECO:0000256" key="1">
    <source>
        <dbReference type="ARBA" id="ARBA00023239"/>
    </source>
</evidence>
<protein>
    <submittedName>
        <fullName evidence="3">Mandelate racemase/muconate lactonizing-like protein</fullName>
    </submittedName>
</protein>
<dbReference type="Pfam" id="PF13378">
    <property type="entry name" value="MR_MLE_C"/>
    <property type="match status" value="1"/>
</dbReference>
<dbReference type="PATRIC" id="fig|1335048.3.peg.895"/>
<dbReference type="SUPFAM" id="SSF51604">
    <property type="entry name" value="Enolase C-terminal domain-like"/>
    <property type="match status" value="1"/>
</dbReference>
<dbReference type="Proteomes" id="UP000076128">
    <property type="component" value="Chromosome"/>
</dbReference>
<dbReference type="EMBL" id="CP012661">
    <property type="protein sequence ID" value="AMY68121.1"/>
    <property type="molecule type" value="Genomic_DNA"/>
</dbReference>
<evidence type="ECO:0000259" key="2">
    <source>
        <dbReference type="SMART" id="SM00922"/>
    </source>
</evidence>
<keyword evidence="1" id="KW-0456">Lyase</keyword>
<keyword evidence="4" id="KW-1185">Reference proteome</keyword>
<proteinExistence type="predicted"/>
<dbReference type="GO" id="GO:0016829">
    <property type="term" value="F:lyase activity"/>
    <property type="evidence" value="ECO:0007669"/>
    <property type="project" value="UniProtKB-KW"/>
</dbReference>
<feature type="domain" description="Mandelate racemase/muconate lactonizing enzyme C-terminal" evidence="2">
    <location>
        <begin position="146"/>
        <end position="255"/>
    </location>
</feature>
<dbReference type="KEGG" id="daa:AKL17_0862"/>
<gene>
    <name evidence="3" type="ORF">AKL17_0862</name>
</gene>
<dbReference type="PANTHER" id="PTHR48080:SF2">
    <property type="entry name" value="D-GALACTONATE DEHYDRATASE"/>
    <property type="match status" value="1"/>
</dbReference>
<dbReference type="Pfam" id="PF02746">
    <property type="entry name" value="MR_MLE_N"/>
    <property type="match status" value="1"/>
</dbReference>
<sequence length="414" mass="44749">MKLKDLEIFVVAPPAPGWGGRYWIFPKITTDDGITGYGECYASTVGPKAMVAVIEDVFARHMQGSSPEDVEMMFRRAYSSGFTQRPDPTVIGAFSGLEIACWDILGKARNRPVWALLGGCVNERLRSYTYLYPGPGDDPVNFWVDADATAEAAARAVAQGFTAVKFDPAGPYTLRGGHEPAFSDITRSAEFCAKIRQAVGERADLLFGTHGQFSVAGAIRMGQAIEAYKPLWYEEPIPPDATLDLAEVARAVRVPIATGERLTTKGEFAAVLRAGASRILQPALGRAGGIWEGKKIAAVAEVFTAQLAPHLYAGPVEWAANLHLGASIPNLLMVETIETGGAFHMALTGNRLHWEDGYVTAPTGPGLGIEFDEDLARAHPYDGSRLHLEMQEAPCDYRRPNRFEGGAPRTGEPA</sequence>
<dbReference type="Gene3D" id="3.30.390.10">
    <property type="entry name" value="Enolase-like, N-terminal domain"/>
    <property type="match status" value="1"/>
</dbReference>
<evidence type="ECO:0000313" key="4">
    <source>
        <dbReference type="Proteomes" id="UP000076128"/>
    </source>
</evidence>
<dbReference type="InterPro" id="IPR036849">
    <property type="entry name" value="Enolase-like_C_sf"/>
</dbReference>
<dbReference type="InterPro" id="IPR029017">
    <property type="entry name" value="Enolase-like_N"/>
</dbReference>
<accession>A0A159YZX2</accession>
<dbReference type="InterPro" id="IPR013341">
    <property type="entry name" value="Mandelate_racemase_N_dom"/>
</dbReference>
<dbReference type="InterPro" id="IPR029065">
    <property type="entry name" value="Enolase_C-like"/>
</dbReference>
<dbReference type="InterPro" id="IPR013342">
    <property type="entry name" value="Mandelate_racemase_C"/>
</dbReference>